<reference evidence="1 2" key="1">
    <citation type="submission" date="2019-03" db="EMBL/GenBank/DDBJ databases">
        <title>Nematode-trapping fungi genome.</title>
        <authorList>
            <person name="Vidal-Diez De Ulzurrun G."/>
        </authorList>
    </citation>
    <scope>NUCLEOTIDE SEQUENCE [LARGE SCALE GENOMIC DNA]</scope>
    <source>
        <strain evidence="1 2">TWF154</strain>
    </source>
</reference>
<dbReference type="Proteomes" id="UP000297595">
    <property type="component" value="Unassembled WGS sequence"/>
</dbReference>
<gene>
    <name evidence="1" type="ORF">EYR41_001601</name>
</gene>
<evidence type="ECO:0000313" key="2">
    <source>
        <dbReference type="Proteomes" id="UP000297595"/>
    </source>
</evidence>
<proteinExistence type="predicted"/>
<name>A0A7C8K089_ORBOL</name>
<dbReference type="EMBL" id="SOZJ01000001">
    <property type="protein sequence ID" value="TGJ74622.1"/>
    <property type="molecule type" value="Genomic_DNA"/>
</dbReference>
<comment type="caution">
    <text evidence="1">The sequence shown here is derived from an EMBL/GenBank/DDBJ whole genome shotgun (WGS) entry which is preliminary data.</text>
</comment>
<accession>A0A7C8K089</accession>
<organism evidence="1 2">
    <name type="scientific">Orbilia oligospora</name>
    <name type="common">Nematode-trapping fungus</name>
    <name type="synonym">Arthrobotrys oligospora</name>
    <dbReference type="NCBI Taxonomy" id="2813651"/>
    <lineage>
        <taxon>Eukaryota</taxon>
        <taxon>Fungi</taxon>
        <taxon>Dikarya</taxon>
        <taxon>Ascomycota</taxon>
        <taxon>Pezizomycotina</taxon>
        <taxon>Orbiliomycetes</taxon>
        <taxon>Orbiliales</taxon>
        <taxon>Orbiliaceae</taxon>
        <taxon>Orbilia</taxon>
    </lineage>
</organism>
<protein>
    <submittedName>
        <fullName evidence="1">Uncharacterized protein</fullName>
    </submittedName>
</protein>
<dbReference type="AlphaFoldDB" id="A0A7C8K089"/>
<sequence>MRALWKDMEDRGSDIYQMGSGCAVRSDQVGSCQRPFNVYYFEYVFSVLSNTLPRRTGVHFNLCSFPARGNNRRIPQAQLWQLVKCLFVKEDSAVALVAQKTPTSDCPRPYTN</sequence>
<evidence type="ECO:0000313" key="1">
    <source>
        <dbReference type="EMBL" id="TGJ74622.1"/>
    </source>
</evidence>